<dbReference type="Proteomes" id="UP001348817">
    <property type="component" value="Plasmid pFA6"/>
</dbReference>
<proteinExistence type="predicted"/>
<name>A0AAU9CXP1_9BACT</name>
<geneLocation type="plasmid" evidence="1 2">
    <name>pFA6</name>
</geneLocation>
<gene>
    <name evidence="1" type="ORF">FUAX_51400</name>
</gene>
<reference evidence="1 2" key="1">
    <citation type="submission" date="2021-12" db="EMBL/GenBank/DDBJ databases">
        <title>Genome sequencing of bacteria with rrn-lacking chromosome and rrn-plasmid.</title>
        <authorList>
            <person name="Anda M."/>
            <person name="Iwasaki W."/>
        </authorList>
    </citation>
    <scope>NUCLEOTIDE SEQUENCE [LARGE SCALE GENOMIC DNA]</scope>
    <source>
        <strain evidence="1 2">DSM 100852</strain>
        <plasmid evidence="1 2">pFA6</plasmid>
    </source>
</reference>
<dbReference type="EMBL" id="AP025320">
    <property type="protein sequence ID" value="BDD12708.1"/>
    <property type="molecule type" value="Genomic_DNA"/>
</dbReference>
<dbReference type="RefSeq" id="WP_338396011.1">
    <property type="nucleotide sequence ID" value="NZ_AP025320.1"/>
</dbReference>
<accession>A0AAU9CXP1</accession>
<sequence length="128" mass="14486">MSVVTLPLLEYVDDAFIRFTYQEKCTKEEFETLHEDLVKFQKTCPKKDRLMVNTTKMGVLSLDQQGFITNTIIPQMVEHAGTKVRIALILGSDVFATFSAKNVVEKSDEVSATQCFSNEEDAAAWLKE</sequence>
<organism evidence="1 2">
    <name type="scientific">Fulvitalea axinellae</name>
    <dbReference type="NCBI Taxonomy" id="1182444"/>
    <lineage>
        <taxon>Bacteria</taxon>
        <taxon>Pseudomonadati</taxon>
        <taxon>Bacteroidota</taxon>
        <taxon>Cytophagia</taxon>
        <taxon>Cytophagales</taxon>
        <taxon>Persicobacteraceae</taxon>
        <taxon>Fulvitalea</taxon>
    </lineage>
</organism>
<protein>
    <recommendedName>
        <fullName evidence="3">STAS/SEC14 domain-containing protein</fullName>
    </recommendedName>
</protein>
<dbReference type="AlphaFoldDB" id="A0AAU9CXP1"/>
<evidence type="ECO:0008006" key="3">
    <source>
        <dbReference type="Google" id="ProtNLM"/>
    </source>
</evidence>
<evidence type="ECO:0000313" key="1">
    <source>
        <dbReference type="EMBL" id="BDD12708.1"/>
    </source>
</evidence>
<evidence type="ECO:0000313" key="2">
    <source>
        <dbReference type="Proteomes" id="UP001348817"/>
    </source>
</evidence>
<dbReference type="KEGG" id="fax:FUAX_51400"/>
<keyword evidence="1" id="KW-0614">Plasmid</keyword>
<keyword evidence="2" id="KW-1185">Reference proteome</keyword>